<dbReference type="SMART" id="SM00796">
    <property type="entry name" value="AHS1"/>
    <property type="match status" value="1"/>
</dbReference>
<evidence type="ECO:0000256" key="2">
    <source>
        <dbReference type="ARBA" id="ARBA00022801"/>
    </source>
</evidence>
<proteinExistence type="predicted"/>
<dbReference type="Proteomes" id="UP000315947">
    <property type="component" value="Chromosome"/>
</dbReference>
<evidence type="ECO:0000256" key="1">
    <source>
        <dbReference type="ARBA" id="ARBA00022741"/>
    </source>
</evidence>
<dbReference type="InterPro" id="IPR003833">
    <property type="entry name" value="CT_C_D"/>
</dbReference>
<keyword evidence="2 6" id="KW-0378">Hydrolase</keyword>
<keyword evidence="3" id="KW-0067">ATP-binding</keyword>
<protein>
    <submittedName>
        <fullName evidence="6">5-oxoprolinase subunit PxpB</fullName>
        <ecNumber evidence="6">3.5.2.9</ecNumber>
    </submittedName>
</protein>
<dbReference type="InterPro" id="IPR010016">
    <property type="entry name" value="PxpB"/>
</dbReference>
<evidence type="ECO:0000313" key="7">
    <source>
        <dbReference type="Proteomes" id="UP000315947"/>
    </source>
</evidence>
<accession>A0ABX5WRY1</accession>
<dbReference type="PANTHER" id="PTHR34698:SF2">
    <property type="entry name" value="5-OXOPROLINASE SUBUNIT B"/>
    <property type="match status" value="1"/>
</dbReference>
<dbReference type="Gene3D" id="2.40.100.10">
    <property type="entry name" value="Cyclophilin-like"/>
    <property type="match status" value="1"/>
</dbReference>
<dbReference type="PANTHER" id="PTHR34698">
    <property type="entry name" value="5-OXOPROLINASE SUBUNIT B"/>
    <property type="match status" value="1"/>
</dbReference>
<evidence type="ECO:0000313" key="6">
    <source>
        <dbReference type="EMBL" id="QDO81900.1"/>
    </source>
</evidence>
<reference evidence="6 7" key="1">
    <citation type="submission" date="2019-07" db="EMBL/GenBank/DDBJ databases">
        <title>Shewanella sp. YLB-06 whole genomic sequence.</title>
        <authorList>
            <person name="Yu L."/>
        </authorList>
    </citation>
    <scope>NUCLEOTIDE SEQUENCE [LARGE SCALE GENOMIC DNA]</scope>
    <source>
        <strain evidence="6 7">YLB-06</strain>
    </source>
</reference>
<gene>
    <name evidence="6" type="primary">pxpB</name>
    <name evidence="6" type="ORF">FM037_00055</name>
</gene>
<evidence type="ECO:0000256" key="4">
    <source>
        <dbReference type="SAM" id="MobiDB-lite"/>
    </source>
</evidence>
<evidence type="ECO:0000259" key="5">
    <source>
        <dbReference type="SMART" id="SM00796"/>
    </source>
</evidence>
<dbReference type="RefSeq" id="WP_143564348.1">
    <property type="nucleotide sequence ID" value="NZ_CP041614.1"/>
</dbReference>
<dbReference type="NCBIfam" id="TIGR00370">
    <property type="entry name" value="5-oxoprolinase subunit PxpB"/>
    <property type="match status" value="1"/>
</dbReference>
<dbReference type="SUPFAM" id="SSF50891">
    <property type="entry name" value="Cyclophilin-like"/>
    <property type="match status" value="1"/>
</dbReference>
<evidence type="ECO:0000256" key="3">
    <source>
        <dbReference type="ARBA" id="ARBA00022840"/>
    </source>
</evidence>
<feature type="region of interest" description="Disordered" evidence="4">
    <location>
        <begin position="234"/>
        <end position="260"/>
    </location>
</feature>
<dbReference type="EC" id="3.5.2.9" evidence="6"/>
<name>A0ABX5WRY1_9GAMM</name>
<organism evidence="6 7">
    <name type="scientific">Shewanella psychropiezotolerans</name>
    <dbReference type="NCBI Taxonomy" id="2593655"/>
    <lineage>
        <taxon>Bacteria</taxon>
        <taxon>Pseudomonadati</taxon>
        <taxon>Pseudomonadota</taxon>
        <taxon>Gammaproteobacteria</taxon>
        <taxon>Alteromonadales</taxon>
        <taxon>Shewanellaceae</taxon>
        <taxon>Shewanella</taxon>
    </lineage>
</organism>
<dbReference type="GO" id="GO:0017168">
    <property type="term" value="F:5-oxoprolinase (ATP-hydrolyzing) activity"/>
    <property type="evidence" value="ECO:0007669"/>
    <property type="project" value="UniProtKB-EC"/>
</dbReference>
<dbReference type="InterPro" id="IPR029000">
    <property type="entry name" value="Cyclophilin-like_dom_sf"/>
</dbReference>
<feature type="domain" description="Carboxyltransferase" evidence="5">
    <location>
        <begin position="7"/>
        <end position="208"/>
    </location>
</feature>
<keyword evidence="7" id="KW-1185">Reference proteome</keyword>
<keyword evidence="1" id="KW-0547">Nucleotide-binding</keyword>
<dbReference type="Pfam" id="PF02682">
    <property type="entry name" value="CT_C_D"/>
    <property type="match status" value="1"/>
</dbReference>
<sequence>MSDDLLPKLFRLGEKALVLDCASLSGSNSKLQIQRQIWHIADLCKTSGDFDDIVPGNNNLTLFFKDSKKISFWSNQINKLWTNKQVQDKPSKLIQIPVQYGGEYGPDLNAVAEYHKLTPREVIAIHTSTQYSVLFLGFQPGFPYLDGLDKQLFTPRLATPRLSIPAGSVGIGGEQTGIYPAQSPGGWQLIGRSALTLFDSSSEHGALLKPGDRVEFVSVRSILDPSISEQPILDQAISDRSNPEKAISKQAKTSHKESSR</sequence>
<dbReference type="EMBL" id="CP041614">
    <property type="protein sequence ID" value="QDO81900.1"/>
    <property type="molecule type" value="Genomic_DNA"/>
</dbReference>